<dbReference type="AlphaFoldDB" id="A0A9W4DIH4"/>
<keyword evidence="3" id="KW-1185">Reference proteome</keyword>
<reference evidence="2" key="1">
    <citation type="submission" date="2021-05" db="EMBL/GenBank/DDBJ databases">
        <authorList>
            <person name="Arsene-Ploetze F."/>
        </authorList>
    </citation>
    <scope>NUCLEOTIDE SEQUENCE</scope>
    <source>
        <strain evidence="2">DSM 42138</strain>
    </source>
</reference>
<proteinExistence type="predicted"/>
<name>A0A9W4DIH4_9ACTN</name>
<gene>
    <name evidence="2" type="ORF">SCOCK_140179</name>
</gene>
<evidence type="ECO:0000256" key="1">
    <source>
        <dbReference type="SAM" id="MobiDB-lite"/>
    </source>
</evidence>
<dbReference type="Proteomes" id="UP001152519">
    <property type="component" value="Unassembled WGS sequence"/>
</dbReference>
<protein>
    <submittedName>
        <fullName evidence="2">Uncharacterized protein</fullName>
    </submittedName>
</protein>
<comment type="caution">
    <text evidence="2">The sequence shown here is derived from an EMBL/GenBank/DDBJ whole genome shotgun (WGS) entry which is preliminary data.</text>
</comment>
<evidence type="ECO:0000313" key="2">
    <source>
        <dbReference type="EMBL" id="CAG6391981.1"/>
    </source>
</evidence>
<feature type="region of interest" description="Disordered" evidence="1">
    <location>
        <begin position="75"/>
        <end position="171"/>
    </location>
</feature>
<feature type="compositionally biased region" description="Low complexity" evidence="1">
    <location>
        <begin position="120"/>
        <end position="130"/>
    </location>
</feature>
<evidence type="ECO:0000313" key="3">
    <source>
        <dbReference type="Proteomes" id="UP001152519"/>
    </source>
</evidence>
<accession>A0A9W4DIH4</accession>
<feature type="compositionally biased region" description="Basic and acidic residues" evidence="1">
    <location>
        <begin position="136"/>
        <end position="147"/>
    </location>
</feature>
<organism evidence="2 3">
    <name type="scientific">Actinacidiphila cocklensis</name>
    <dbReference type="NCBI Taxonomy" id="887465"/>
    <lineage>
        <taxon>Bacteria</taxon>
        <taxon>Bacillati</taxon>
        <taxon>Actinomycetota</taxon>
        <taxon>Actinomycetes</taxon>
        <taxon>Kitasatosporales</taxon>
        <taxon>Streptomycetaceae</taxon>
        <taxon>Actinacidiphila</taxon>
    </lineage>
</organism>
<sequence>MVRSDSWRAIRVASASVTAVSEVPAGMSKKAGTVAEPRSAGLRIQRRTLLWPKVSGPLRERPPPKATVRVSAAVAGGSAACSPASRSAAVPPAAAGGTTPRSSASLSPAVRSTAVGSTSAPCGPAGRRVAGPGGRARGDTDRIERPGGRPAGKSLVSRAAGRFRETQGFPA</sequence>
<feature type="compositionally biased region" description="Low complexity" evidence="1">
    <location>
        <begin position="75"/>
        <end position="102"/>
    </location>
</feature>
<dbReference type="EMBL" id="CAJSLV010000042">
    <property type="protein sequence ID" value="CAG6391981.1"/>
    <property type="molecule type" value="Genomic_DNA"/>
</dbReference>